<gene>
    <name evidence="12" type="ORF">B0T14DRAFT_424472</name>
</gene>
<dbReference type="EMBL" id="JAULSU010000002">
    <property type="protein sequence ID" value="KAK0626101.1"/>
    <property type="molecule type" value="Genomic_DNA"/>
</dbReference>
<evidence type="ECO:0000256" key="8">
    <source>
        <dbReference type="ARBA" id="ARBA00022842"/>
    </source>
</evidence>
<dbReference type="InterPro" id="IPR051547">
    <property type="entry name" value="TDP2-like"/>
</dbReference>
<dbReference type="GO" id="GO:0003697">
    <property type="term" value="F:single-stranded DNA binding"/>
    <property type="evidence" value="ECO:0007669"/>
    <property type="project" value="TreeGrafter"/>
</dbReference>
<evidence type="ECO:0000256" key="4">
    <source>
        <dbReference type="ARBA" id="ARBA00022722"/>
    </source>
</evidence>
<keyword evidence="13" id="KW-1185">Reference proteome</keyword>
<evidence type="ECO:0000259" key="11">
    <source>
        <dbReference type="Pfam" id="PF03372"/>
    </source>
</evidence>
<sequence length="320" mass="35859">MQGFGKLPGTSELFPRPKVTEQIEQFHYVFKDGKWGPVEADSYGTRMPEVFSVMSWNIDFQRPLANERMEAALHHLGSCSLRGGRTTIIMLNEMIVSDLKLIQQEPWVQEGYFVTDLTGKKWMSRYGTCILVPKSLPVKSVFRVPYLKSDMGRDVLFVDITLPGDKILRIGSTHLESLRSHPPLRPDQLQTAADFMKQADAGIVGGDLNAIEDFDKTLHLKNDLKDAYLETGGQEDAEEGATWGQMVTKRERARYGLGRLDKILYCGTLAAEGFQTFGMDVVLEGEAGERLVGEYFGGLEKAWVTDHLGVMADFRLALDS</sequence>
<evidence type="ECO:0000313" key="12">
    <source>
        <dbReference type="EMBL" id="KAK0626101.1"/>
    </source>
</evidence>
<evidence type="ECO:0000256" key="10">
    <source>
        <dbReference type="ARBA" id="ARBA00023242"/>
    </source>
</evidence>
<evidence type="ECO:0000256" key="1">
    <source>
        <dbReference type="ARBA" id="ARBA00001936"/>
    </source>
</evidence>
<accession>A0AA39X2J8</accession>
<evidence type="ECO:0000256" key="3">
    <source>
        <dbReference type="ARBA" id="ARBA00004322"/>
    </source>
</evidence>
<evidence type="ECO:0000256" key="9">
    <source>
        <dbReference type="ARBA" id="ARBA00023204"/>
    </source>
</evidence>
<dbReference type="GO" id="GO:0006302">
    <property type="term" value="P:double-strand break repair"/>
    <property type="evidence" value="ECO:0007669"/>
    <property type="project" value="TreeGrafter"/>
</dbReference>
<dbReference type="Gene3D" id="3.60.10.10">
    <property type="entry name" value="Endonuclease/exonuclease/phosphatase"/>
    <property type="match status" value="1"/>
</dbReference>
<dbReference type="InterPro" id="IPR036691">
    <property type="entry name" value="Endo/exonu/phosph_ase_sf"/>
</dbReference>
<organism evidence="12 13">
    <name type="scientific">Immersiella caudata</name>
    <dbReference type="NCBI Taxonomy" id="314043"/>
    <lineage>
        <taxon>Eukaryota</taxon>
        <taxon>Fungi</taxon>
        <taxon>Dikarya</taxon>
        <taxon>Ascomycota</taxon>
        <taxon>Pezizomycotina</taxon>
        <taxon>Sordariomycetes</taxon>
        <taxon>Sordariomycetidae</taxon>
        <taxon>Sordariales</taxon>
        <taxon>Lasiosphaeriaceae</taxon>
        <taxon>Immersiella</taxon>
    </lineage>
</organism>
<evidence type="ECO:0000256" key="7">
    <source>
        <dbReference type="ARBA" id="ARBA00022801"/>
    </source>
</evidence>
<keyword evidence="8" id="KW-0460">Magnesium</keyword>
<feature type="domain" description="Endonuclease/exonuclease/phosphatase" evidence="11">
    <location>
        <begin position="54"/>
        <end position="307"/>
    </location>
</feature>
<dbReference type="AlphaFoldDB" id="A0AA39X2J8"/>
<evidence type="ECO:0000256" key="6">
    <source>
        <dbReference type="ARBA" id="ARBA00022763"/>
    </source>
</evidence>
<evidence type="ECO:0000313" key="13">
    <source>
        <dbReference type="Proteomes" id="UP001175000"/>
    </source>
</evidence>
<dbReference type="GO" id="GO:0005737">
    <property type="term" value="C:cytoplasm"/>
    <property type="evidence" value="ECO:0007669"/>
    <property type="project" value="TreeGrafter"/>
</dbReference>
<dbReference type="PANTHER" id="PTHR15822">
    <property type="entry name" value="TRAF AND TNF RECEPTOR-ASSOCIATED PROTEIN"/>
    <property type="match status" value="1"/>
</dbReference>
<comment type="caution">
    <text evidence="12">The sequence shown here is derived from an EMBL/GenBank/DDBJ whole genome shotgun (WGS) entry which is preliminary data.</text>
</comment>
<dbReference type="PANTHER" id="PTHR15822:SF4">
    <property type="entry name" value="TYROSYL-DNA PHOSPHODIESTERASE 2"/>
    <property type="match status" value="1"/>
</dbReference>
<keyword evidence="7" id="KW-0378">Hydrolase</keyword>
<dbReference type="SUPFAM" id="SSF56219">
    <property type="entry name" value="DNase I-like"/>
    <property type="match status" value="1"/>
</dbReference>
<protein>
    <submittedName>
        <fullName evidence="12">Endonuclease/exonuclease/phosphatase</fullName>
    </submittedName>
</protein>
<keyword evidence="12" id="KW-0255">Endonuclease</keyword>
<evidence type="ECO:0000256" key="5">
    <source>
        <dbReference type="ARBA" id="ARBA00022723"/>
    </source>
</evidence>
<dbReference type="GO" id="GO:0004519">
    <property type="term" value="F:endonuclease activity"/>
    <property type="evidence" value="ECO:0007669"/>
    <property type="project" value="UniProtKB-KW"/>
</dbReference>
<keyword evidence="5" id="KW-0479">Metal-binding</keyword>
<reference evidence="12" key="1">
    <citation type="submission" date="2023-06" db="EMBL/GenBank/DDBJ databases">
        <title>Genome-scale phylogeny and comparative genomics of the fungal order Sordariales.</title>
        <authorList>
            <consortium name="Lawrence Berkeley National Laboratory"/>
            <person name="Hensen N."/>
            <person name="Bonometti L."/>
            <person name="Westerberg I."/>
            <person name="Brannstrom I.O."/>
            <person name="Guillou S."/>
            <person name="Cros-Aarteil S."/>
            <person name="Calhoun S."/>
            <person name="Haridas S."/>
            <person name="Kuo A."/>
            <person name="Mondo S."/>
            <person name="Pangilinan J."/>
            <person name="Riley R."/>
            <person name="Labutti K."/>
            <person name="Andreopoulos B."/>
            <person name="Lipzen A."/>
            <person name="Chen C."/>
            <person name="Yanf M."/>
            <person name="Daum C."/>
            <person name="Ng V."/>
            <person name="Clum A."/>
            <person name="Steindorff A."/>
            <person name="Ohm R."/>
            <person name="Martin F."/>
            <person name="Silar P."/>
            <person name="Natvig D."/>
            <person name="Lalanne C."/>
            <person name="Gautier V."/>
            <person name="Ament-Velasquez S.L."/>
            <person name="Kruys A."/>
            <person name="Hutchinson M.I."/>
            <person name="Powell A.J."/>
            <person name="Barry K."/>
            <person name="Miller A.N."/>
            <person name="Grigoriev I.V."/>
            <person name="Debuchy R."/>
            <person name="Gladieux P."/>
            <person name="Thoren M.H."/>
            <person name="Johannesson H."/>
        </authorList>
    </citation>
    <scope>NUCLEOTIDE SEQUENCE</scope>
    <source>
        <strain evidence="12">CBS 606.72</strain>
    </source>
</reference>
<comment type="cofactor">
    <cofactor evidence="1">
        <name>Mn(2+)</name>
        <dbReference type="ChEBI" id="CHEBI:29035"/>
    </cofactor>
</comment>
<dbReference type="Proteomes" id="UP001175000">
    <property type="component" value="Unassembled WGS sequence"/>
</dbReference>
<name>A0AA39X2J8_9PEZI</name>
<comment type="cofactor">
    <cofactor evidence="2">
        <name>Mg(2+)</name>
        <dbReference type="ChEBI" id="CHEBI:18420"/>
    </cofactor>
</comment>
<comment type="subcellular location">
    <subcellularLocation>
        <location evidence="3">Nucleus</location>
        <location evidence="3">PML body</location>
    </subcellularLocation>
</comment>
<keyword evidence="6" id="KW-0227">DNA damage</keyword>
<evidence type="ECO:0000256" key="2">
    <source>
        <dbReference type="ARBA" id="ARBA00001946"/>
    </source>
</evidence>
<keyword evidence="9" id="KW-0234">DNA repair</keyword>
<keyword evidence="4" id="KW-0540">Nuclease</keyword>
<keyword evidence="10" id="KW-0539">Nucleus</keyword>
<dbReference type="GO" id="GO:0046872">
    <property type="term" value="F:metal ion binding"/>
    <property type="evidence" value="ECO:0007669"/>
    <property type="project" value="UniProtKB-KW"/>
</dbReference>
<dbReference type="InterPro" id="IPR005135">
    <property type="entry name" value="Endo/exonuclease/phosphatase"/>
</dbReference>
<dbReference type="CDD" id="cd09080">
    <property type="entry name" value="TDP2"/>
    <property type="match status" value="1"/>
</dbReference>
<dbReference type="Pfam" id="PF03372">
    <property type="entry name" value="Exo_endo_phos"/>
    <property type="match status" value="1"/>
</dbReference>
<dbReference type="GO" id="GO:0070260">
    <property type="term" value="F:5'-tyrosyl-DNA phosphodiesterase activity"/>
    <property type="evidence" value="ECO:0007669"/>
    <property type="project" value="TreeGrafter"/>
</dbReference>
<proteinExistence type="predicted"/>